<dbReference type="AlphaFoldDB" id="X0Z1L3"/>
<dbReference type="SUPFAM" id="SSF53335">
    <property type="entry name" value="S-adenosyl-L-methionine-dependent methyltransferases"/>
    <property type="match status" value="1"/>
</dbReference>
<dbReference type="InterPro" id="IPR029063">
    <property type="entry name" value="SAM-dependent_MTases_sf"/>
</dbReference>
<dbReference type="PANTHER" id="PTHR43591">
    <property type="entry name" value="METHYLTRANSFERASE"/>
    <property type="match status" value="1"/>
</dbReference>
<dbReference type="InterPro" id="IPR013216">
    <property type="entry name" value="Methyltransf_11"/>
</dbReference>
<organism evidence="2">
    <name type="scientific">marine sediment metagenome</name>
    <dbReference type="NCBI Taxonomy" id="412755"/>
    <lineage>
        <taxon>unclassified sequences</taxon>
        <taxon>metagenomes</taxon>
        <taxon>ecological metagenomes</taxon>
    </lineage>
</organism>
<evidence type="ECO:0000259" key="1">
    <source>
        <dbReference type="Pfam" id="PF08241"/>
    </source>
</evidence>
<comment type="caution">
    <text evidence="2">The sequence shown here is derived from an EMBL/GenBank/DDBJ whole genome shotgun (WGS) entry which is preliminary data.</text>
</comment>
<accession>X0Z1L3</accession>
<evidence type="ECO:0000313" key="2">
    <source>
        <dbReference type="EMBL" id="GAG62859.1"/>
    </source>
</evidence>
<gene>
    <name evidence="2" type="ORF">S01H4_14597</name>
</gene>
<dbReference type="CDD" id="cd02440">
    <property type="entry name" value="AdoMet_MTases"/>
    <property type="match status" value="1"/>
</dbReference>
<protein>
    <recommendedName>
        <fullName evidence="1">Methyltransferase type 11 domain-containing protein</fullName>
    </recommendedName>
</protein>
<dbReference type="Gene3D" id="3.40.50.150">
    <property type="entry name" value="Vaccinia Virus protein VP39"/>
    <property type="match status" value="1"/>
</dbReference>
<feature type="domain" description="Methyltransferase type 11" evidence="1">
    <location>
        <begin position="20"/>
        <end position="117"/>
    </location>
</feature>
<dbReference type="PANTHER" id="PTHR43591:SF110">
    <property type="entry name" value="RHODANESE DOMAIN-CONTAINING PROTEIN"/>
    <property type="match status" value="1"/>
</dbReference>
<reference evidence="2" key="1">
    <citation type="journal article" date="2014" name="Front. Microbiol.">
        <title>High frequency of phylogenetically diverse reductive dehalogenase-homologous genes in deep subseafloor sedimentary metagenomes.</title>
        <authorList>
            <person name="Kawai M."/>
            <person name="Futagami T."/>
            <person name="Toyoda A."/>
            <person name="Takaki Y."/>
            <person name="Nishi S."/>
            <person name="Hori S."/>
            <person name="Arai W."/>
            <person name="Tsubouchi T."/>
            <person name="Morono Y."/>
            <person name="Uchiyama I."/>
            <person name="Ito T."/>
            <person name="Fujiyama A."/>
            <person name="Inagaki F."/>
            <person name="Takami H."/>
        </authorList>
    </citation>
    <scope>NUCLEOTIDE SEQUENCE</scope>
    <source>
        <strain evidence="2">Expedition CK06-06</strain>
    </source>
</reference>
<dbReference type="Pfam" id="PF08241">
    <property type="entry name" value="Methyltransf_11"/>
    <property type="match status" value="1"/>
</dbReference>
<proteinExistence type="predicted"/>
<name>X0Z1L3_9ZZZZ</name>
<dbReference type="GO" id="GO:0008757">
    <property type="term" value="F:S-adenosylmethionine-dependent methyltransferase activity"/>
    <property type="evidence" value="ECO:0007669"/>
    <property type="project" value="InterPro"/>
</dbReference>
<dbReference type="EMBL" id="BART01006399">
    <property type="protein sequence ID" value="GAG62859.1"/>
    <property type="molecule type" value="Genomic_DNA"/>
</dbReference>
<sequence length="241" mass="25477">MDPFAQALVNSVVVEGDSVLDVACGTGIATRAAAEIAGAHAAVVGSDINRPMLDVAAEFSVGSGDGIAWREASTLDLPFDDGEFDRVICQQGVQFLPDPGRGLSEMARVARVGGTVAVTVWSPLGDSPYFEAMHSMLMRYCDAEPLDVAWASETSQVAQWFAEGGLSDVSVDRRVERIALPPLDAFVPAHMKATPWAQAFGELSPSRALAAVSDMQHHLSSWKTAAGLNVPFSSYLATAPI</sequence>